<gene>
    <name evidence="9" type="ORF">DM482_00890</name>
    <name evidence="8" type="ORF">M5S13_11285</name>
</gene>
<evidence type="ECO:0000259" key="7">
    <source>
        <dbReference type="Pfam" id="PF05840"/>
    </source>
</evidence>
<dbReference type="AlphaFoldDB" id="A0AAE5TLZ1"/>
<dbReference type="RefSeq" id="WP_110479661.1">
    <property type="nucleotide sequence ID" value="NZ_CP081939.1"/>
</dbReference>
<dbReference type="GO" id="GO:0016787">
    <property type="term" value="F:hydrolase activity"/>
    <property type="evidence" value="ECO:0007669"/>
    <property type="project" value="UniProtKB-KW"/>
</dbReference>
<evidence type="ECO:0000256" key="1">
    <source>
        <dbReference type="ARBA" id="ARBA00003293"/>
    </source>
</evidence>
<dbReference type="EMBL" id="JAMDKF010000033">
    <property type="protein sequence ID" value="MEE6042446.1"/>
    <property type="molecule type" value="Genomic_DNA"/>
</dbReference>
<reference evidence="8" key="3">
    <citation type="submission" date="2022-05" db="EMBL/GenBank/DDBJ databases">
        <authorList>
            <person name="Chen Y."/>
            <person name="Zhu J."/>
            <person name="Zhu K."/>
        </authorList>
    </citation>
    <scope>NUCLEOTIDE SEQUENCE</scope>
    <source>
        <strain evidence="8">AV25</strain>
    </source>
</reference>
<evidence type="ECO:0000256" key="4">
    <source>
        <dbReference type="ARBA" id="ARBA00022722"/>
    </source>
</evidence>
<keyword evidence="6" id="KW-0378">Hydrolase</keyword>
<reference evidence="9 10" key="1">
    <citation type="submission" date="2018-06" db="EMBL/GenBank/DDBJ databases">
        <authorList>
            <person name="Teymurazov M."/>
            <person name="Kislichkina A."/>
            <person name="Abaymova A."/>
            <person name="Mukhina T."/>
            <person name="Mayskaya N."/>
            <person name="Svetoch E."/>
            <person name="Bogun A."/>
        </authorList>
    </citation>
    <scope>NUCLEOTIDE SEQUENCE [LARGE SCALE GENOMIC DNA]</scope>
    <source>
        <strain evidence="9 10">SCPM-O-B-8406</strain>
    </source>
</reference>
<keyword evidence="3" id="KW-0235">DNA replication</keyword>
<dbReference type="InterPro" id="IPR008766">
    <property type="entry name" value="Replication_gene_A-like"/>
</dbReference>
<sequence>MDVVRFVDERRPLLGEKRVAEPFFQRSPKIDYQPQPKGLTPTQYELFNFDADAFPFAYDYIKNLPDYLSHYFVKRYMRTFRKHSRREANTWLRETMDKGVLGRVEGVMKRYPITTSVSRVKGSVYTFGVIKGNKVQQKAIGLDEFSLQDVECFSKAFADELQEMVVQFEDKYIHNRTKPLKSAVEIDQIFTALYKKMAYYTQLKGVEPPFYRQFQQGNLDEDRCNIAIEKMRCEDWWQTKLLMARSQIREHLMIAVGQVQKKASPYASREAVAEWRLKKRKAREFIKQMALIDEEGEVLELEEMFYKTVSNPAIRRAELMVRMRGFEEIAKHLGYAGEFYTLTAPSRYHAVHSQGGFVANWNFSSPKETQRYLCGVFAKIRAALARRGIRPFGFRVVEPHHDGTPHWHLLLFMPKEDVQECRAVFRHYALEEDGDEKGADEHRFTAKAIDWDKGSATGYIAKYIAKNIDGYACDEDKDEETGESLKEMAKNVSAWASKWRIRQFQQIGGSPVSVWREARRKRGGVVEGDAALTKLVEAADQGNWAEYTLLQGNGDPCASRGELLARTCYEKREPNKYGEVSKKVIGFFNQQMKSFKAVLTRTKVYRLVKKSVLEAKQAERSEALKHCERSSPWSSVNNCTEQKIDNLTLFLNAHQNEVETVQNAVKPICLPLSDRQLAYLLKGNLLVLNHKQSVRFINNKVEIIRNQEPVPFMGDWLQSSLINEVKNGKTHRKRDQYDVK</sequence>
<dbReference type="GO" id="GO:0004519">
    <property type="term" value="F:endonuclease activity"/>
    <property type="evidence" value="ECO:0007669"/>
    <property type="project" value="UniProtKB-KW"/>
</dbReference>
<evidence type="ECO:0000256" key="2">
    <source>
        <dbReference type="ARBA" id="ARBA00009260"/>
    </source>
</evidence>
<comment type="function">
    <text evidence="1">Possible endonuclease which induces a single-strand cut and initiates DNA replication.</text>
</comment>
<comment type="similarity">
    <text evidence="2">Belongs to the phage GPA family.</text>
</comment>
<evidence type="ECO:0000313" key="11">
    <source>
        <dbReference type="Proteomes" id="UP001347884"/>
    </source>
</evidence>
<organism evidence="9 10">
    <name type="scientific">Avibacterium paragallinarum</name>
    <name type="common">Haemophilus gallinarum</name>
    <dbReference type="NCBI Taxonomy" id="728"/>
    <lineage>
        <taxon>Bacteria</taxon>
        <taxon>Pseudomonadati</taxon>
        <taxon>Pseudomonadota</taxon>
        <taxon>Gammaproteobacteria</taxon>
        <taxon>Pasteurellales</taxon>
        <taxon>Pasteurellaceae</taxon>
        <taxon>Avibacterium</taxon>
    </lineage>
</organism>
<comment type="caution">
    <text evidence="9">The sequence shown here is derived from an EMBL/GenBank/DDBJ whole genome shotgun (WGS) entry which is preliminary data.</text>
</comment>
<feature type="domain" description="Replication gene A protein-like" evidence="7">
    <location>
        <begin position="153"/>
        <end position="471"/>
    </location>
</feature>
<protein>
    <submittedName>
        <fullName evidence="9">Replication endonuclease</fullName>
    </submittedName>
</protein>
<proteinExistence type="inferred from homology"/>
<evidence type="ECO:0000313" key="9">
    <source>
        <dbReference type="EMBL" id="PXZ40727.1"/>
    </source>
</evidence>
<dbReference type="GO" id="GO:0006260">
    <property type="term" value="P:DNA replication"/>
    <property type="evidence" value="ECO:0007669"/>
    <property type="project" value="UniProtKB-KW"/>
</dbReference>
<keyword evidence="5 9" id="KW-0255">Endonuclease</keyword>
<accession>A0AAE5TLZ1</accession>
<keyword evidence="4" id="KW-0540">Nuclease</keyword>
<evidence type="ECO:0000256" key="5">
    <source>
        <dbReference type="ARBA" id="ARBA00022759"/>
    </source>
</evidence>
<evidence type="ECO:0000313" key="8">
    <source>
        <dbReference type="EMBL" id="MEE6042446.1"/>
    </source>
</evidence>
<evidence type="ECO:0000256" key="3">
    <source>
        <dbReference type="ARBA" id="ARBA00022705"/>
    </source>
</evidence>
<evidence type="ECO:0000313" key="10">
    <source>
        <dbReference type="Proteomes" id="UP000247594"/>
    </source>
</evidence>
<dbReference type="Proteomes" id="UP000247594">
    <property type="component" value="Unassembled WGS sequence"/>
</dbReference>
<reference evidence="8 11" key="2">
    <citation type="journal article" date="2022" name="Front. Microbiol.">
        <title>Commensal bacteria contribute to the growth of multidrug-resistant Avibacterium paragallinarum in chickens.</title>
        <authorList>
            <person name="Zhu J."/>
            <person name="Chen Y."/>
            <person name="Wu Y."/>
            <person name="Wang Y."/>
            <person name="Zhu K."/>
        </authorList>
    </citation>
    <scope>NUCLEOTIDE SEQUENCE [LARGE SCALE GENOMIC DNA]</scope>
    <source>
        <strain evidence="8 11">AV25</strain>
    </source>
</reference>
<name>A0AAE5TLZ1_AVIPA</name>
<keyword evidence="11" id="KW-1185">Reference proteome</keyword>
<dbReference type="Pfam" id="PF05840">
    <property type="entry name" value="Phage_GPA"/>
    <property type="match status" value="1"/>
</dbReference>
<dbReference type="Proteomes" id="UP001347884">
    <property type="component" value="Unassembled WGS sequence"/>
</dbReference>
<dbReference type="EMBL" id="QJPJ01000001">
    <property type="protein sequence ID" value="PXZ40727.1"/>
    <property type="molecule type" value="Genomic_DNA"/>
</dbReference>
<evidence type="ECO:0000256" key="6">
    <source>
        <dbReference type="ARBA" id="ARBA00022801"/>
    </source>
</evidence>